<feature type="compositionally biased region" description="Polar residues" evidence="16">
    <location>
        <begin position="1"/>
        <end position="13"/>
    </location>
</feature>
<evidence type="ECO:0000256" key="2">
    <source>
        <dbReference type="ARBA" id="ARBA00004245"/>
    </source>
</evidence>
<dbReference type="PANTHER" id="PTHR21142">
    <property type="entry name" value="SARCOGLYCANS"/>
    <property type="match status" value="1"/>
</dbReference>
<dbReference type="PANTHER" id="PTHR21142:SF2">
    <property type="entry name" value="BETA-SARCOGLYCAN"/>
    <property type="match status" value="1"/>
</dbReference>
<evidence type="ECO:0000256" key="15">
    <source>
        <dbReference type="ARBA" id="ARBA00026041"/>
    </source>
</evidence>
<dbReference type="GO" id="GO:0016012">
    <property type="term" value="C:sarcoglycan complex"/>
    <property type="evidence" value="ECO:0007669"/>
    <property type="project" value="InterPro"/>
</dbReference>
<dbReference type="InterPro" id="IPR027659">
    <property type="entry name" value="Sgcb"/>
</dbReference>
<evidence type="ECO:0000256" key="6">
    <source>
        <dbReference type="ARBA" id="ARBA00022475"/>
    </source>
</evidence>
<dbReference type="GO" id="GO:0005856">
    <property type="term" value="C:cytoskeleton"/>
    <property type="evidence" value="ECO:0007669"/>
    <property type="project" value="UniProtKB-SubCell"/>
</dbReference>
<keyword evidence="12" id="KW-1015">Disulfide bond</keyword>
<comment type="subcellular location">
    <subcellularLocation>
        <location evidence="3">Cell membrane</location>
        <location evidence="3">Sarcolemma</location>
        <topology evidence="3">Single-pass type II membrane protein</topology>
    </subcellularLocation>
    <subcellularLocation>
        <location evidence="2">Cytoplasm</location>
        <location evidence="2">Cytoskeleton</location>
    </subcellularLocation>
</comment>
<evidence type="ECO:0000256" key="9">
    <source>
        <dbReference type="ARBA" id="ARBA00022968"/>
    </source>
</evidence>
<comment type="caution">
    <text evidence="18">The sequence shown here is derived from an EMBL/GenBank/DDBJ whole genome shotgun (WGS) entry which is preliminary data.</text>
</comment>
<keyword evidence="10 17" id="KW-1133">Transmembrane helix</keyword>
<evidence type="ECO:0000256" key="5">
    <source>
        <dbReference type="ARBA" id="ARBA00015329"/>
    </source>
</evidence>
<evidence type="ECO:0000256" key="4">
    <source>
        <dbReference type="ARBA" id="ARBA00007574"/>
    </source>
</evidence>
<evidence type="ECO:0000256" key="3">
    <source>
        <dbReference type="ARBA" id="ARBA00004274"/>
    </source>
</evidence>
<evidence type="ECO:0000256" key="1">
    <source>
        <dbReference type="ARBA" id="ARBA00002860"/>
    </source>
</evidence>
<organism evidence="18 19">
    <name type="scientific">Oopsacas minuta</name>
    <dbReference type="NCBI Taxonomy" id="111878"/>
    <lineage>
        <taxon>Eukaryota</taxon>
        <taxon>Metazoa</taxon>
        <taxon>Porifera</taxon>
        <taxon>Hexactinellida</taxon>
        <taxon>Hexasterophora</taxon>
        <taxon>Lyssacinosida</taxon>
        <taxon>Leucopsacidae</taxon>
        <taxon>Oopsacas</taxon>
    </lineage>
</organism>
<evidence type="ECO:0000256" key="11">
    <source>
        <dbReference type="ARBA" id="ARBA00023136"/>
    </source>
</evidence>
<comment type="similarity">
    <text evidence="4">Belongs to the sarcoglycan beta/delta/gamma/zeta family.</text>
</comment>
<keyword evidence="14" id="KW-0206">Cytoskeleton</keyword>
<keyword evidence="6" id="KW-1003">Cell membrane</keyword>
<dbReference type="Pfam" id="PF04790">
    <property type="entry name" value="Sarcoglycan_1"/>
    <property type="match status" value="1"/>
</dbReference>
<keyword evidence="8 17" id="KW-0812">Transmembrane</keyword>
<comment type="function">
    <text evidence="1">Component of the sarcoglycan complex, a subcomplex of the dystrophin-glycoprotein complex which forms a link between the F-actin cytoskeleton and the extracellular matrix.</text>
</comment>
<dbReference type="EMBL" id="JAKMXF010000308">
    <property type="protein sequence ID" value="KAI6651025.1"/>
    <property type="molecule type" value="Genomic_DNA"/>
</dbReference>
<evidence type="ECO:0000313" key="19">
    <source>
        <dbReference type="Proteomes" id="UP001165289"/>
    </source>
</evidence>
<evidence type="ECO:0000313" key="18">
    <source>
        <dbReference type="EMBL" id="KAI6651025.1"/>
    </source>
</evidence>
<evidence type="ECO:0000256" key="17">
    <source>
        <dbReference type="SAM" id="Phobius"/>
    </source>
</evidence>
<keyword evidence="11 17" id="KW-0472">Membrane</keyword>
<dbReference type="Proteomes" id="UP001165289">
    <property type="component" value="Unassembled WGS sequence"/>
</dbReference>
<evidence type="ECO:0000256" key="14">
    <source>
        <dbReference type="ARBA" id="ARBA00023212"/>
    </source>
</evidence>
<gene>
    <name evidence="18" type="ORF">LOD99_5602</name>
</gene>
<evidence type="ECO:0000256" key="8">
    <source>
        <dbReference type="ARBA" id="ARBA00022692"/>
    </source>
</evidence>
<feature type="region of interest" description="Disordered" evidence="16">
    <location>
        <begin position="1"/>
        <end position="24"/>
    </location>
</feature>
<comment type="subunit">
    <text evidence="15">Cross-link to form 2 major subcomplexes: one consisting of SGCB, SGCD and SGCG and the other consisting of SGCB and SGCD. The association between SGCB and SGCG is particularly strong while SGCA is loosely associated with the other sarcoglycans.</text>
</comment>
<reference evidence="18 19" key="1">
    <citation type="journal article" date="2023" name="BMC Biol.">
        <title>The compact genome of the sponge Oopsacas minuta (Hexactinellida) is lacking key metazoan core genes.</title>
        <authorList>
            <person name="Santini S."/>
            <person name="Schenkelaars Q."/>
            <person name="Jourda C."/>
            <person name="Duchesne M."/>
            <person name="Belahbib H."/>
            <person name="Rocher C."/>
            <person name="Selva M."/>
            <person name="Riesgo A."/>
            <person name="Vervoort M."/>
            <person name="Leys S.P."/>
            <person name="Kodjabachian L."/>
            <person name="Le Bivic A."/>
            <person name="Borchiellini C."/>
            <person name="Claverie J.M."/>
            <person name="Renard E."/>
        </authorList>
    </citation>
    <scope>NUCLEOTIDE SEQUENCE [LARGE SCALE GENOMIC DNA]</scope>
    <source>
        <strain evidence="18">SPO-2</strain>
    </source>
</reference>
<keyword evidence="7" id="KW-0963">Cytoplasm</keyword>
<evidence type="ECO:0000256" key="10">
    <source>
        <dbReference type="ARBA" id="ARBA00022989"/>
    </source>
</evidence>
<proteinExistence type="inferred from homology"/>
<keyword evidence="13" id="KW-0325">Glycoprotein</keyword>
<evidence type="ECO:0000256" key="13">
    <source>
        <dbReference type="ARBA" id="ARBA00023180"/>
    </source>
</evidence>
<dbReference type="AlphaFoldDB" id="A0AAV7JRI7"/>
<evidence type="ECO:0000256" key="7">
    <source>
        <dbReference type="ARBA" id="ARBA00022490"/>
    </source>
</evidence>
<keyword evidence="9" id="KW-0735">Signal-anchor</keyword>
<accession>A0AAV7JRI7</accession>
<dbReference type="InterPro" id="IPR006875">
    <property type="entry name" value="Sarcoglycan"/>
</dbReference>
<protein>
    <recommendedName>
        <fullName evidence="5">Beta-sarcoglycan</fullName>
    </recommendedName>
</protein>
<name>A0AAV7JRI7_9METZ</name>
<feature type="transmembrane region" description="Helical" evidence="17">
    <location>
        <begin position="36"/>
        <end position="61"/>
    </location>
</feature>
<sequence length="292" mass="31486">MSLTKTFLLNPNLSTEEETQTSEKKYDRNGVRGKRICLGICILFFMYLIVVGNLITLILVASSLRLNSQGSSHFSFLPNNVLRFYSSLFADRVLVDGPIRATPSLSISSLSDIELRAGKLISDQAGVLSRTSVLSVTNNFIATHNITNDLILHTTLSNQDIISLSDSVMINSLVYSEVMSASSGFETDSIVRKSGGTLKIRGGTASLQGGRGASVLSQSSLLSAPNGTITLKANNINITASEYLLIPAKELTQQEDVTSLQLRLCACKNGALFLLRHSSYSCEVRGPVGDLC</sequence>
<evidence type="ECO:0000256" key="16">
    <source>
        <dbReference type="SAM" id="MobiDB-lite"/>
    </source>
</evidence>
<evidence type="ECO:0000256" key="12">
    <source>
        <dbReference type="ARBA" id="ARBA00023157"/>
    </source>
</evidence>
<keyword evidence="19" id="KW-1185">Reference proteome</keyword>